<name>A0A850ECM8_9BACL</name>
<sequence>MRISSNTVRMNSESIKQSIGATYFPGFDEMKIIVEDFAGMALRRKDHWYSFIDLQIQLIHAMVTELRTLKSIKNLSKENDANKSIEHYETTTRTILNALTRVADGIAYRFLDYNYSLYTMLQANKSSVHALLEEGFFEGLELATLLNDRKGPGTQVLITDLNSVTNIGDVIIKTADNFEILEVKKGNSRGARISRQKERMKSLVDFFNDEFGQVNGKPVNLLKLPCRSHKLNILEELLIESETNGTAMRVINDFLCIGCVDNEFLSSNGKIDEINTLFKSMKEWEGDDLSITMSSLEFRQKSGITVPLTVYPIETRLIVDILMGSKFYVSSLNIDKLEQYIINKGLHVLNTIKEGVSFEKIIEHDFPIFVLVDKDDSSKNSTFPIDFILSIMLELIDVDNYLDMMEISTSNNGTHHWIPFYENEESIWR</sequence>
<dbReference type="RefSeq" id="WP_175369700.1">
    <property type="nucleotide sequence ID" value="NZ_JABWCS010000170.1"/>
</dbReference>
<dbReference type="Proteomes" id="UP000564806">
    <property type="component" value="Unassembled WGS sequence"/>
</dbReference>
<comment type="caution">
    <text evidence="1">The sequence shown here is derived from an EMBL/GenBank/DDBJ whole genome shotgun (WGS) entry which is preliminary data.</text>
</comment>
<proteinExistence type="predicted"/>
<evidence type="ECO:0000313" key="1">
    <source>
        <dbReference type="EMBL" id="NUU58983.1"/>
    </source>
</evidence>
<evidence type="ECO:0000313" key="2">
    <source>
        <dbReference type="Proteomes" id="UP000564806"/>
    </source>
</evidence>
<gene>
    <name evidence="1" type="ORF">HPT30_01045</name>
</gene>
<accession>A0A850ECM8</accession>
<organism evidence="1 2">
    <name type="scientific">Paenibacillus agri</name>
    <dbReference type="NCBI Taxonomy" id="2744309"/>
    <lineage>
        <taxon>Bacteria</taxon>
        <taxon>Bacillati</taxon>
        <taxon>Bacillota</taxon>
        <taxon>Bacilli</taxon>
        <taxon>Bacillales</taxon>
        <taxon>Paenibacillaceae</taxon>
        <taxon>Paenibacillus</taxon>
    </lineage>
</organism>
<keyword evidence="2" id="KW-1185">Reference proteome</keyword>
<reference evidence="1" key="1">
    <citation type="submission" date="2020-06" db="EMBL/GenBank/DDBJ databases">
        <title>Paenibacillus sp. nov., isolated from soil.</title>
        <authorList>
            <person name="Seo Y.L."/>
        </authorList>
    </citation>
    <scope>NUCLEOTIDE SEQUENCE [LARGE SCALE GENOMIC DNA]</scope>
    <source>
        <strain evidence="1">JW14</strain>
    </source>
</reference>
<protein>
    <submittedName>
        <fullName evidence="1">Uncharacterized protein</fullName>
    </submittedName>
</protein>
<dbReference type="EMBL" id="JABWCS010000170">
    <property type="protein sequence ID" value="NUU58983.1"/>
    <property type="molecule type" value="Genomic_DNA"/>
</dbReference>
<dbReference type="AlphaFoldDB" id="A0A850ECM8"/>